<feature type="region of interest" description="Disordered" evidence="1">
    <location>
        <begin position="26"/>
        <end position="49"/>
    </location>
</feature>
<gene>
    <name evidence="3" type="ORF">POCULU_LOCUS9811</name>
</gene>
<comment type="caution">
    <text evidence="3">The sequence shown here is derived from an EMBL/GenBank/DDBJ whole genome shotgun (WGS) entry which is preliminary data.</text>
</comment>
<evidence type="ECO:0000256" key="2">
    <source>
        <dbReference type="SAM" id="SignalP"/>
    </source>
</evidence>
<name>A0A9N9H0T2_9GLOM</name>
<keyword evidence="2" id="KW-0732">Signal</keyword>
<organism evidence="3 4">
    <name type="scientific">Paraglomus occultum</name>
    <dbReference type="NCBI Taxonomy" id="144539"/>
    <lineage>
        <taxon>Eukaryota</taxon>
        <taxon>Fungi</taxon>
        <taxon>Fungi incertae sedis</taxon>
        <taxon>Mucoromycota</taxon>
        <taxon>Glomeromycotina</taxon>
        <taxon>Glomeromycetes</taxon>
        <taxon>Paraglomerales</taxon>
        <taxon>Paraglomeraceae</taxon>
        <taxon>Paraglomus</taxon>
    </lineage>
</organism>
<evidence type="ECO:0000256" key="1">
    <source>
        <dbReference type="SAM" id="MobiDB-lite"/>
    </source>
</evidence>
<feature type="signal peptide" evidence="2">
    <location>
        <begin position="1"/>
        <end position="28"/>
    </location>
</feature>
<accession>A0A9N9H0T2</accession>
<dbReference type="AlphaFoldDB" id="A0A9N9H0T2"/>
<proteinExistence type="predicted"/>
<dbReference type="Proteomes" id="UP000789572">
    <property type="component" value="Unassembled WGS sequence"/>
</dbReference>
<evidence type="ECO:0000313" key="3">
    <source>
        <dbReference type="EMBL" id="CAG8648353.1"/>
    </source>
</evidence>
<protein>
    <submittedName>
        <fullName evidence="3">5076_t:CDS:1</fullName>
    </submittedName>
</protein>
<keyword evidence="4" id="KW-1185">Reference proteome</keyword>
<reference evidence="3" key="1">
    <citation type="submission" date="2021-06" db="EMBL/GenBank/DDBJ databases">
        <authorList>
            <person name="Kallberg Y."/>
            <person name="Tangrot J."/>
            <person name="Rosling A."/>
        </authorList>
    </citation>
    <scope>NUCLEOTIDE SEQUENCE</scope>
    <source>
        <strain evidence="3">IA702</strain>
    </source>
</reference>
<evidence type="ECO:0000313" key="4">
    <source>
        <dbReference type="Proteomes" id="UP000789572"/>
    </source>
</evidence>
<sequence length="49" mass="5518">MQKTLRRNCVWWRLLCGVAVTPLWSGMATPPPHATGTQQKRPTDELLTA</sequence>
<dbReference type="EMBL" id="CAJVPJ010004088">
    <property type="protein sequence ID" value="CAG8648353.1"/>
    <property type="molecule type" value="Genomic_DNA"/>
</dbReference>
<feature type="chain" id="PRO_5040511667" evidence="2">
    <location>
        <begin position="29"/>
        <end position="49"/>
    </location>
</feature>
<feature type="non-terminal residue" evidence="3">
    <location>
        <position position="49"/>
    </location>
</feature>